<keyword evidence="2" id="KW-0472">Membrane</keyword>
<name>A0A0B1TQC0_OESDE</name>
<keyword evidence="2" id="KW-1133">Transmembrane helix</keyword>
<reference evidence="3 4" key="1">
    <citation type="submission" date="2014-03" db="EMBL/GenBank/DDBJ databases">
        <title>Draft genome of the hookworm Oesophagostomum dentatum.</title>
        <authorList>
            <person name="Mitreva M."/>
        </authorList>
    </citation>
    <scope>NUCLEOTIDE SEQUENCE [LARGE SCALE GENOMIC DNA]</scope>
    <source>
        <strain evidence="3 4">OD-Hann</strain>
    </source>
</reference>
<accession>A0A0B1TQC0</accession>
<evidence type="ECO:0000313" key="3">
    <source>
        <dbReference type="EMBL" id="KHJ97580.1"/>
    </source>
</evidence>
<evidence type="ECO:0000256" key="2">
    <source>
        <dbReference type="SAM" id="Phobius"/>
    </source>
</evidence>
<feature type="transmembrane region" description="Helical" evidence="2">
    <location>
        <begin position="140"/>
        <end position="158"/>
    </location>
</feature>
<dbReference type="EMBL" id="KN549432">
    <property type="protein sequence ID" value="KHJ97580.1"/>
    <property type="molecule type" value="Genomic_DNA"/>
</dbReference>
<evidence type="ECO:0000313" key="4">
    <source>
        <dbReference type="Proteomes" id="UP000053660"/>
    </source>
</evidence>
<keyword evidence="4" id="KW-1185">Reference proteome</keyword>
<protein>
    <submittedName>
        <fullName evidence="3">Uncharacterized protein</fullName>
    </submittedName>
</protein>
<dbReference type="Proteomes" id="UP000053660">
    <property type="component" value="Unassembled WGS sequence"/>
</dbReference>
<dbReference type="AlphaFoldDB" id="A0A0B1TQC0"/>
<gene>
    <name evidence="3" type="ORF">OESDEN_02444</name>
</gene>
<keyword evidence="2" id="KW-0812">Transmembrane</keyword>
<sequence length="191" mass="21333">MAVKERLNIPKNDDVNEGMKCSTSCVQAQVTRKDTGETFTYRDCGTYLLQEFGQEKINLSYTQYAMILTDTDDIGNTWLFKFCNKEKCLCKFMETFILMSNTIQQNDCSVPSDYNIDDMEDEKGNAAADVEACDNDASSLLLIGFAIAGVIAVLALLMKAYSKWSASHEHHGTGNNRVSARMNMNGEQISE</sequence>
<feature type="region of interest" description="Disordered" evidence="1">
    <location>
        <begin position="167"/>
        <end position="191"/>
    </location>
</feature>
<evidence type="ECO:0000256" key="1">
    <source>
        <dbReference type="SAM" id="MobiDB-lite"/>
    </source>
</evidence>
<proteinExistence type="predicted"/>
<organism evidence="3 4">
    <name type="scientific">Oesophagostomum dentatum</name>
    <name type="common">Nodular worm</name>
    <dbReference type="NCBI Taxonomy" id="61180"/>
    <lineage>
        <taxon>Eukaryota</taxon>
        <taxon>Metazoa</taxon>
        <taxon>Ecdysozoa</taxon>
        <taxon>Nematoda</taxon>
        <taxon>Chromadorea</taxon>
        <taxon>Rhabditida</taxon>
        <taxon>Rhabditina</taxon>
        <taxon>Rhabditomorpha</taxon>
        <taxon>Strongyloidea</taxon>
        <taxon>Strongylidae</taxon>
        <taxon>Oesophagostomum</taxon>
    </lineage>
</organism>
<dbReference type="OrthoDB" id="5865623at2759"/>